<dbReference type="CDD" id="cd01335">
    <property type="entry name" value="Radical_SAM"/>
    <property type="match status" value="1"/>
</dbReference>
<sequence>MKKQNMSDSIEKASEEVAQLILKDRIRNRMGLWDAKIRASEKYGIAGVIRNSDVLRCIPEGKRRKFAELLRIRPMRTISGVNVIAVMTRGECPGRCIYCPRGENAPKSYTGREPAAMRAIQNEYDPLRQVDSRVRQLEEIGHKVSKCELIIMGGTFNSMPQEYQQWFVKRCFDALNGVESKTLEEAQLANENAVRRMVGLTIETRPDWAGRKEVDELLRYGTTRIELGVQTLDDEVYRKVKRGHGVKEVAEATRVCKDSLLKVLYHMMPGLFAEKKDDIRNFKTLFEDRRFMPDMLKIYPCLVMEGTELHRLWRDGKFKPYSTEEAAEVIAEAMKFVPRYVRVMRVQRDIPSHLIADGVRKSNLRQLVEQKLVKDGRRCECIRCREIGYRIMKDGIEPELDSIKLNRMDYDASEGKEIFLSFDEMKHDALLGLLRLRIPSEKTHRKELKGAAGVRELHVYGEMLPVGEKRVKEFQHMGLGTKLLKEAEKIAKEEFDCRKLAVISGVGAREYYFKLGYKRDGPYVSKML</sequence>
<evidence type="ECO:0000256" key="1">
    <source>
        <dbReference type="ARBA" id="ARBA00005217"/>
    </source>
</evidence>
<comment type="catalytic activity">
    <reaction evidence="14">
        <text>uridine(34) in tRNA + acetyl-CoA + S-adenosyl-L-methionine + H2O = 5-(carboxymethyl)uridine(34) in tRNA + 5'-deoxyadenosine + L-methionine + CoA + 2 H(+)</text>
        <dbReference type="Rhea" id="RHEA:61020"/>
        <dbReference type="Rhea" id="RHEA-COMP:10407"/>
        <dbReference type="Rhea" id="RHEA-COMP:11727"/>
        <dbReference type="ChEBI" id="CHEBI:15377"/>
        <dbReference type="ChEBI" id="CHEBI:15378"/>
        <dbReference type="ChEBI" id="CHEBI:17319"/>
        <dbReference type="ChEBI" id="CHEBI:57287"/>
        <dbReference type="ChEBI" id="CHEBI:57288"/>
        <dbReference type="ChEBI" id="CHEBI:57844"/>
        <dbReference type="ChEBI" id="CHEBI:59789"/>
        <dbReference type="ChEBI" id="CHEBI:65315"/>
        <dbReference type="ChEBI" id="CHEBI:74882"/>
        <dbReference type="EC" id="2.3.1.311"/>
    </reaction>
    <physiologicalReaction direction="left-to-right" evidence="14">
        <dbReference type="Rhea" id="RHEA:61021"/>
    </physiologicalReaction>
</comment>
<feature type="binding site" evidence="15">
    <location>
        <position position="92"/>
    </location>
    <ligand>
        <name>[4Fe-4S] cluster</name>
        <dbReference type="ChEBI" id="CHEBI:49883"/>
        <note>4Fe-4S-S-AdoMet</note>
    </ligand>
</feature>
<evidence type="ECO:0000256" key="12">
    <source>
        <dbReference type="ARBA" id="ARBA00023315"/>
    </source>
</evidence>
<dbReference type="EMBL" id="CP058998">
    <property type="protein sequence ID" value="QLJ53054.1"/>
    <property type="molecule type" value="Genomic_DNA"/>
</dbReference>
<dbReference type="GO" id="GO:0002926">
    <property type="term" value="P:tRNA wobble base 5-methoxycarbonylmethyl-2-thiouridinylation"/>
    <property type="evidence" value="ECO:0007669"/>
    <property type="project" value="TreeGrafter"/>
</dbReference>
<proteinExistence type="inferred from homology"/>
<keyword evidence="7" id="KW-0819">tRNA processing</keyword>
<keyword evidence="6" id="KW-0949">S-adenosyl-L-methionine</keyword>
<dbReference type="PANTHER" id="PTHR11135:SF7">
    <property type="entry name" value="TRNA URIDINE(34) ACETYLTRANSFERASE"/>
    <property type="match status" value="1"/>
</dbReference>
<dbReference type="InterPro" id="IPR016181">
    <property type="entry name" value="Acyl_CoA_acyltransferase"/>
</dbReference>
<dbReference type="SUPFAM" id="SSF102114">
    <property type="entry name" value="Radical SAM enzymes"/>
    <property type="match status" value="1"/>
</dbReference>
<evidence type="ECO:0000256" key="5">
    <source>
        <dbReference type="ARBA" id="ARBA00022679"/>
    </source>
</evidence>
<feature type="binding site" evidence="15">
    <location>
        <position position="96"/>
    </location>
    <ligand>
        <name>[4Fe-4S] cluster</name>
        <dbReference type="ChEBI" id="CHEBI:49883"/>
        <note>4Fe-4S-S-AdoMet</note>
    </ligand>
</feature>
<dbReference type="Gene3D" id="3.30.750.200">
    <property type="match status" value="1"/>
</dbReference>
<keyword evidence="12" id="KW-0012">Acyltransferase</keyword>
<dbReference type="PIRSF" id="PIRSF005669">
    <property type="entry name" value="Hist_AcTrfase_ELP3"/>
    <property type="match status" value="1"/>
</dbReference>
<evidence type="ECO:0000259" key="16">
    <source>
        <dbReference type="PROSITE" id="PS51918"/>
    </source>
</evidence>
<comment type="pathway">
    <text evidence="1">tRNA modification.</text>
</comment>
<evidence type="ECO:0000256" key="14">
    <source>
        <dbReference type="ARBA" id="ARBA00047372"/>
    </source>
</evidence>
<evidence type="ECO:0000256" key="11">
    <source>
        <dbReference type="ARBA" id="ARBA00023014"/>
    </source>
</evidence>
<dbReference type="GO" id="GO:0051539">
    <property type="term" value="F:4 iron, 4 sulfur cluster binding"/>
    <property type="evidence" value="ECO:0007669"/>
    <property type="project" value="UniProtKB-KW"/>
</dbReference>
<evidence type="ECO:0000256" key="4">
    <source>
        <dbReference type="ARBA" id="ARBA00022555"/>
    </source>
</evidence>
<protein>
    <recommendedName>
        <fullName evidence="13">tRNA carboxymethyluridine synthase</fullName>
        <ecNumber evidence="13">2.3.1.311</ecNumber>
    </recommendedName>
</protein>
<dbReference type="InterPro" id="IPR058240">
    <property type="entry name" value="rSAM_sf"/>
</dbReference>
<keyword evidence="9" id="KW-0694">RNA-binding</keyword>
<dbReference type="SFLD" id="SFLDG01086">
    <property type="entry name" value="elongater_protein-like"/>
    <property type="match status" value="1"/>
</dbReference>
<name>A0A7D5XID0_FERL1</name>
<dbReference type="PANTHER" id="PTHR11135">
    <property type="entry name" value="HISTONE ACETYLTRANSFERASE-RELATED"/>
    <property type="match status" value="1"/>
</dbReference>
<dbReference type="InterPro" id="IPR006638">
    <property type="entry name" value="Elp3/MiaA/NifB-like_rSAM"/>
</dbReference>
<dbReference type="NCBIfam" id="TIGR01211">
    <property type="entry name" value="ELP3"/>
    <property type="match status" value="1"/>
</dbReference>
<keyword evidence="8 15" id="KW-0479">Metal-binding</keyword>
<dbReference type="GO" id="GO:0046872">
    <property type="term" value="F:metal ion binding"/>
    <property type="evidence" value="ECO:0007669"/>
    <property type="project" value="UniProtKB-KW"/>
</dbReference>
<keyword evidence="4" id="KW-0820">tRNA-binding</keyword>
<evidence type="ECO:0000256" key="13">
    <source>
        <dbReference type="ARBA" id="ARBA00044771"/>
    </source>
</evidence>
<feature type="domain" description="Radical SAM core" evidence="16">
    <location>
        <begin position="76"/>
        <end position="354"/>
    </location>
</feature>
<feature type="binding site" evidence="15">
    <location>
        <position position="99"/>
    </location>
    <ligand>
        <name>[4Fe-4S] cluster</name>
        <dbReference type="ChEBI" id="CHEBI:49883"/>
        <note>4Fe-4S-S-AdoMet</note>
    </ligand>
</feature>
<dbReference type="Pfam" id="PF23613">
    <property type="entry name" value="ELP3_N"/>
    <property type="match status" value="1"/>
</dbReference>
<evidence type="ECO:0000256" key="7">
    <source>
        <dbReference type="ARBA" id="ARBA00022694"/>
    </source>
</evidence>
<dbReference type="SUPFAM" id="SSF55729">
    <property type="entry name" value="Acyl-CoA N-acyltransferases (Nat)"/>
    <property type="match status" value="1"/>
</dbReference>
<dbReference type="GO" id="GO:0000049">
    <property type="term" value="F:tRNA binding"/>
    <property type="evidence" value="ECO:0007669"/>
    <property type="project" value="UniProtKB-KW"/>
</dbReference>
<keyword evidence="5" id="KW-0808">Transferase</keyword>
<dbReference type="PROSITE" id="PS51918">
    <property type="entry name" value="RADICAL_SAM"/>
    <property type="match status" value="1"/>
</dbReference>
<evidence type="ECO:0000256" key="10">
    <source>
        <dbReference type="ARBA" id="ARBA00023004"/>
    </source>
</evidence>
<evidence type="ECO:0000256" key="15">
    <source>
        <dbReference type="PIRSR" id="PIRSR005669-1"/>
    </source>
</evidence>
<dbReference type="Proteomes" id="UP000510821">
    <property type="component" value="Chromosome"/>
</dbReference>
<dbReference type="InterPro" id="IPR034687">
    <property type="entry name" value="ELP3-like"/>
</dbReference>
<dbReference type="SMART" id="SM00729">
    <property type="entry name" value="Elp3"/>
    <property type="match status" value="1"/>
</dbReference>
<dbReference type="GO" id="GO:0106261">
    <property type="term" value="F:tRNA uridine(34) acetyltransferase activity"/>
    <property type="evidence" value="ECO:0007669"/>
    <property type="project" value="UniProtKB-EC"/>
</dbReference>
<dbReference type="SFLD" id="SFLDS00029">
    <property type="entry name" value="Radical_SAM"/>
    <property type="match status" value="1"/>
</dbReference>
<accession>A0A7D5XID0</accession>
<dbReference type="InterPro" id="IPR056591">
    <property type="entry name" value="ELP3-like_N"/>
</dbReference>
<evidence type="ECO:0000256" key="9">
    <source>
        <dbReference type="ARBA" id="ARBA00022884"/>
    </source>
</evidence>
<keyword evidence="11 15" id="KW-0411">Iron-sulfur</keyword>
<keyword evidence="10 15" id="KW-0408">Iron</keyword>
<dbReference type="InterPro" id="IPR032432">
    <property type="entry name" value="Radical_SAM_C"/>
</dbReference>
<dbReference type="Pfam" id="PF16199">
    <property type="entry name" value="Radical_SAM_C"/>
    <property type="match status" value="1"/>
</dbReference>
<dbReference type="InterPro" id="IPR039661">
    <property type="entry name" value="ELP3"/>
</dbReference>
<organism evidence="17 18">
    <name type="scientific">Fermentimicrarchaeum limneticum</name>
    <dbReference type="NCBI Taxonomy" id="2795018"/>
    <lineage>
        <taxon>Archaea</taxon>
        <taxon>Candidatus Micrarchaeota</taxon>
        <taxon>Candidatus Fermentimicrarchaeales</taxon>
        <taxon>Candidatus Fermentimicrarchaeaceae</taxon>
        <taxon>Candidatus Fermentimicrarchaeum</taxon>
    </lineage>
</organism>
<dbReference type="EC" id="2.3.1.311" evidence="13"/>
<gene>
    <name evidence="17" type="ORF">Sv326_0879</name>
</gene>
<evidence type="ECO:0000313" key="18">
    <source>
        <dbReference type="Proteomes" id="UP000510821"/>
    </source>
</evidence>
<dbReference type="Pfam" id="PF04055">
    <property type="entry name" value="Radical_SAM"/>
    <property type="match status" value="1"/>
</dbReference>
<dbReference type="KEGG" id="flt:Sv326_0879"/>
<evidence type="ECO:0000256" key="3">
    <source>
        <dbReference type="ARBA" id="ARBA00022485"/>
    </source>
</evidence>
<dbReference type="Gene3D" id="3.40.630.30">
    <property type="match status" value="1"/>
</dbReference>
<evidence type="ECO:0000256" key="2">
    <source>
        <dbReference type="ARBA" id="ARBA00005494"/>
    </source>
</evidence>
<dbReference type="SFLD" id="SFLDF00344">
    <property type="entry name" value="ELP3-like"/>
    <property type="match status" value="1"/>
</dbReference>
<dbReference type="GO" id="GO:0005737">
    <property type="term" value="C:cytoplasm"/>
    <property type="evidence" value="ECO:0007669"/>
    <property type="project" value="TreeGrafter"/>
</dbReference>
<reference evidence="18" key="1">
    <citation type="submission" date="2020-07" db="EMBL/GenBank/DDBJ databases">
        <title>Metabolic diversity and evolutionary history of the archaeal phylum ###Micrarchaeota### uncovered from a freshwater lake metagenome.</title>
        <authorList>
            <person name="Kadnikov V.V."/>
            <person name="Savvichev A.S."/>
            <person name="Mardanov A.V."/>
            <person name="Beletsky A.V."/>
            <person name="Chupakov A.V."/>
            <person name="Kokryatskaya N.M."/>
            <person name="Pimenov N.V."/>
            <person name="Ravin N.V."/>
        </authorList>
    </citation>
    <scope>NUCLEOTIDE SEQUENCE [LARGE SCALE GENOMIC DNA]</scope>
</reference>
<evidence type="ECO:0000256" key="8">
    <source>
        <dbReference type="ARBA" id="ARBA00022723"/>
    </source>
</evidence>
<evidence type="ECO:0000313" key="17">
    <source>
        <dbReference type="EMBL" id="QLJ53054.1"/>
    </source>
</evidence>
<evidence type="ECO:0000256" key="6">
    <source>
        <dbReference type="ARBA" id="ARBA00022691"/>
    </source>
</evidence>
<keyword evidence="3" id="KW-0004">4Fe-4S</keyword>
<dbReference type="InterPro" id="IPR007197">
    <property type="entry name" value="rSAM"/>
</dbReference>
<comment type="cofactor">
    <cofactor evidence="15">
        <name>[4Fe-4S] cluster</name>
        <dbReference type="ChEBI" id="CHEBI:49883"/>
    </cofactor>
    <text evidence="15">Binds 1 [4Fe-4S] cluster. The cluster is coordinated with 3 cysteines and an exchangeable S-adenosyl-L-methionine.</text>
</comment>
<dbReference type="InterPro" id="IPR000182">
    <property type="entry name" value="GNAT_dom"/>
</dbReference>
<dbReference type="Pfam" id="PF00583">
    <property type="entry name" value="Acetyltransf_1"/>
    <property type="match status" value="1"/>
</dbReference>
<comment type="similarity">
    <text evidence="2">Belongs to the ELP3 family.</text>
</comment>
<dbReference type="AlphaFoldDB" id="A0A7D5XID0"/>